<protein>
    <recommendedName>
        <fullName evidence="4">SHOCT domain-containing protein</fullName>
    </recommendedName>
</protein>
<keyword evidence="1" id="KW-0175">Coiled coil</keyword>
<dbReference type="Proteomes" id="UP001139646">
    <property type="component" value="Unassembled WGS sequence"/>
</dbReference>
<dbReference type="RefSeq" id="WP_242289050.1">
    <property type="nucleotide sequence ID" value="NZ_JAKKSL010000007.1"/>
</dbReference>
<keyword evidence="3" id="KW-1185">Reference proteome</keyword>
<organism evidence="2 3">
    <name type="scientific">Colwellia maritima</name>
    <dbReference type="NCBI Taxonomy" id="2912588"/>
    <lineage>
        <taxon>Bacteria</taxon>
        <taxon>Pseudomonadati</taxon>
        <taxon>Pseudomonadota</taxon>
        <taxon>Gammaproteobacteria</taxon>
        <taxon>Alteromonadales</taxon>
        <taxon>Colwelliaceae</taxon>
        <taxon>Colwellia</taxon>
    </lineage>
</organism>
<feature type="coiled-coil region" evidence="1">
    <location>
        <begin position="7"/>
        <end position="36"/>
    </location>
</feature>
<evidence type="ECO:0000313" key="2">
    <source>
        <dbReference type="EMBL" id="MCI2285976.1"/>
    </source>
</evidence>
<sequence length="73" mass="8200">MLTLIECQKKSAEIKAINSEIKKEEANAAIIEAEEQPVNSLVDEIDKLHKLKIDGVISDEEFVSFKEKLITNS</sequence>
<evidence type="ECO:0000256" key="1">
    <source>
        <dbReference type="SAM" id="Coils"/>
    </source>
</evidence>
<gene>
    <name evidence="2" type="ORF">L3081_24425</name>
</gene>
<proteinExistence type="predicted"/>
<name>A0ABS9X6W9_9GAMM</name>
<accession>A0ABS9X6W9</accession>
<dbReference type="EMBL" id="JAKKSL010000007">
    <property type="protein sequence ID" value="MCI2285976.1"/>
    <property type="molecule type" value="Genomic_DNA"/>
</dbReference>
<comment type="caution">
    <text evidence="2">The sequence shown here is derived from an EMBL/GenBank/DDBJ whole genome shotgun (WGS) entry which is preliminary data.</text>
</comment>
<evidence type="ECO:0000313" key="3">
    <source>
        <dbReference type="Proteomes" id="UP001139646"/>
    </source>
</evidence>
<evidence type="ECO:0008006" key="4">
    <source>
        <dbReference type="Google" id="ProtNLM"/>
    </source>
</evidence>
<reference evidence="2" key="1">
    <citation type="submission" date="2022-01" db="EMBL/GenBank/DDBJ databases">
        <title>Colwellia maritima, isolated from seawater.</title>
        <authorList>
            <person name="Kristyanto S."/>
            <person name="Jung J."/>
            <person name="Jeon C.O."/>
        </authorList>
    </citation>
    <scope>NUCLEOTIDE SEQUENCE</scope>
    <source>
        <strain evidence="2">MSW7</strain>
    </source>
</reference>